<sequence>MSIICSEPNCDVLVEFKCDCLSGKIWCCTHYSAHIRISNCSSVCIRDYVTNQIKRFKDYENTIKKFLAESIRRGEYLMLEIQRMVSLQVKKILNKLKIASNFKYTGELEDLSEINNSNNCENFYEDFHKIIEIIIGAELNHNKSYKELVNEISYLKENSKEVLKDNQASKVNFENQVLKLNSIIKDHSNTISNFEKKIEEIKMSSLKKSKKYSNRINEQENTIKEQSFKIVSLEEKNSEILKYFKEKENDFISKEKKLNDNILTLQTKNEDLAESIKSLNSILENYKELNNMLTDDIKILEEKNLELENEIAKLKNRLNFLQLSQKIEKSEPKKTIKKYSPIVLEYLPCNKSYFLNPLLISMSNLIDFITIYKNTTNQFLNSFFNILHLFSSKKFKDIEMQIQNLHSQYSTEIAQNNFDSSKDLFVVLNVISRLIKINYCPAYQTFAIRSETLPFNIGKCSKCNKNIVLNEIDLIDELPYLNVNIPKDNISANDIGNSLIEFLYSDDYFYKCRCGYISSYKQKKYASFSKYLIITIKNESKNCNLRDIITVNREGFSLKLKSIITSNMVYLQEKLEWTSFGSQAELFSGNTISSIKMLVYEVII</sequence>
<organism evidence="2 3">
    <name type="scientific">Stentor coeruleus</name>
    <dbReference type="NCBI Taxonomy" id="5963"/>
    <lineage>
        <taxon>Eukaryota</taxon>
        <taxon>Sar</taxon>
        <taxon>Alveolata</taxon>
        <taxon>Ciliophora</taxon>
        <taxon>Postciliodesmatophora</taxon>
        <taxon>Heterotrichea</taxon>
        <taxon>Heterotrichida</taxon>
        <taxon>Stentoridae</taxon>
        <taxon>Stentor</taxon>
    </lineage>
</organism>
<dbReference type="Proteomes" id="UP000187209">
    <property type="component" value="Unassembled WGS sequence"/>
</dbReference>
<dbReference type="AlphaFoldDB" id="A0A1R2BZE8"/>
<evidence type="ECO:0000256" key="1">
    <source>
        <dbReference type="SAM" id="Coils"/>
    </source>
</evidence>
<feature type="coiled-coil region" evidence="1">
    <location>
        <begin position="269"/>
        <end position="324"/>
    </location>
</feature>
<evidence type="ECO:0000313" key="2">
    <source>
        <dbReference type="EMBL" id="OMJ82163.1"/>
    </source>
</evidence>
<name>A0A1R2BZE8_9CILI</name>
<reference evidence="2 3" key="1">
    <citation type="submission" date="2016-11" db="EMBL/GenBank/DDBJ databases">
        <title>The macronuclear genome of Stentor coeruleus: a giant cell with tiny introns.</title>
        <authorList>
            <person name="Slabodnick M."/>
            <person name="Ruby J.G."/>
            <person name="Reiff S.B."/>
            <person name="Swart E.C."/>
            <person name="Gosai S."/>
            <person name="Prabakaran S."/>
            <person name="Witkowska E."/>
            <person name="Larue G.E."/>
            <person name="Fisher S."/>
            <person name="Freeman R.M."/>
            <person name="Gunawardena J."/>
            <person name="Chu W."/>
            <person name="Stover N.A."/>
            <person name="Gregory B.D."/>
            <person name="Nowacki M."/>
            <person name="Derisi J."/>
            <person name="Roy S.W."/>
            <person name="Marshall W.F."/>
            <person name="Sood P."/>
        </authorList>
    </citation>
    <scope>NUCLEOTIDE SEQUENCE [LARGE SCALE GENOMIC DNA]</scope>
    <source>
        <strain evidence="2">WM001</strain>
    </source>
</reference>
<comment type="caution">
    <text evidence="2">The sequence shown here is derived from an EMBL/GenBank/DDBJ whole genome shotgun (WGS) entry which is preliminary data.</text>
</comment>
<protein>
    <submittedName>
        <fullName evidence="2">Uncharacterized protein</fullName>
    </submittedName>
</protein>
<feature type="coiled-coil region" evidence="1">
    <location>
        <begin position="184"/>
        <end position="236"/>
    </location>
</feature>
<gene>
    <name evidence="2" type="ORF">SteCoe_17182</name>
</gene>
<proteinExistence type="predicted"/>
<dbReference type="EMBL" id="MPUH01000350">
    <property type="protein sequence ID" value="OMJ82163.1"/>
    <property type="molecule type" value="Genomic_DNA"/>
</dbReference>
<accession>A0A1R2BZE8</accession>
<keyword evidence="3" id="KW-1185">Reference proteome</keyword>
<keyword evidence="1" id="KW-0175">Coiled coil</keyword>
<evidence type="ECO:0000313" key="3">
    <source>
        <dbReference type="Proteomes" id="UP000187209"/>
    </source>
</evidence>